<dbReference type="GO" id="GO:0003723">
    <property type="term" value="F:RNA binding"/>
    <property type="evidence" value="ECO:0007669"/>
    <property type="project" value="UniProtKB-KW"/>
</dbReference>
<keyword evidence="5" id="KW-0804">Transcription</keyword>
<keyword evidence="3" id="KW-0694">RNA-binding</keyword>
<keyword evidence="2" id="KW-0889">Transcription antitermination</keyword>
<evidence type="ECO:0000259" key="6">
    <source>
        <dbReference type="Pfam" id="PF01029"/>
    </source>
</evidence>
<evidence type="ECO:0000256" key="5">
    <source>
        <dbReference type="ARBA" id="ARBA00023163"/>
    </source>
</evidence>
<evidence type="ECO:0000256" key="1">
    <source>
        <dbReference type="ARBA" id="ARBA00005952"/>
    </source>
</evidence>
<evidence type="ECO:0000256" key="3">
    <source>
        <dbReference type="ARBA" id="ARBA00022884"/>
    </source>
</evidence>
<dbReference type="GO" id="GO:0005829">
    <property type="term" value="C:cytosol"/>
    <property type="evidence" value="ECO:0007669"/>
    <property type="project" value="TreeGrafter"/>
</dbReference>
<gene>
    <name evidence="7" type="ORF">UFOPK1650_00015</name>
</gene>
<dbReference type="GO" id="GO:0031564">
    <property type="term" value="P:transcription antitermination"/>
    <property type="evidence" value="ECO:0007669"/>
    <property type="project" value="UniProtKB-KW"/>
</dbReference>
<dbReference type="EMBL" id="CAEZTJ010000001">
    <property type="protein sequence ID" value="CAB4558824.1"/>
    <property type="molecule type" value="Genomic_DNA"/>
</dbReference>
<dbReference type="Pfam" id="PF01029">
    <property type="entry name" value="NusB"/>
    <property type="match status" value="1"/>
</dbReference>
<proteinExistence type="inferred from homology"/>
<protein>
    <submittedName>
        <fullName evidence="7">Unannotated protein</fullName>
    </submittedName>
</protein>
<comment type="similarity">
    <text evidence="1">Belongs to the NusB family.</text>
</comment>
<feature type="domain" description="NusB/RsmB/TIM44" evidence="6">
    <location>
        <begin position="6"/>
        <end position="124"/>
    </location>
</feature>
<name>A0A6J6D650_9ZZZZ</name>
<dbReference type="HAMAP" id="MF_00073">
    <property type="entry name" value="NusB"/>
    <property type="match status" value="1"/>
</dbReference>
<dbReference type="PANTHER" id="PTHR11078:SF3">
    <property type="entry name" value="ANTITERMINATION NUSB DOMAIN-CONTAINING PROTEIN"/>
    <property type="match status" value="1"/>
</dbReference>
<dbReference type="InterPro" id="IPR011605">
    <property type="entry name" value="NusB_fam"/>
</dbReference>
<dbReference type="Gene3D" id="1.10.940.10">
    <property type="entry name" value="NusB-like"/>
    <property type="match status" value="1"/>
</dbReference>
<keyword evidence="4" id="KW-0805">Transcription regulation</keyword>
<dbReference type="GO" id="GO:0006353">
    <property type="term" value="P:DNA-templated transcription termination"/>
    <property type="evidence" value="ECO:0007669"/>
    <property type="project" value="InterPro"/>
</dbReference>
<dbReference type="InterPro" id="IPR035926">
    <property type="entry name" value="NusB-like_sf"/>
</dbReference>
<dbReference type="AlphaFoldDB" id="A0A6J6D650"/>
<evidence type="ECO:0000256" key="4">
    <source>
        <dbReference type="ARBA" id="ARBA00023015"/>
    </source>
</evidence>
<evidence type="ECO:0000256" key="2">
    <source>
        <dbReference type="ARBA" id="ARBA00022814"/>
    </source>
</evidence>
<dbReference type="PANTHER" id="PTHR11078">
    <property type="entry name" value="N UTILIZATION SUBSTANCE PROTEIN B-RELATED"/>
    <property type="match status" value="1"/>
</dbReference>
<dbReference type="SUPFAM" id="SSF48013">
    <property type="entry name" value="NusB-like"/>
    <property type="match status" value="1"/>
</dbReference>
<organism evidence="7">
    <name type="scientific">freshwater metagenome</name>
    <dbReference type="NCBI Taxonomy" id="449393"/>
    <lineage>
        <taxon>unclassified sequences</taxon>
        <taxon>metagenomes</taxon>
        <taxon>ecological metagenomes</taxon>
    </lineage>
</organism>
<sequence length="131" mass="14654">MSARAKARKAALDLIFAADLKGQLPNPLELDLMEREHREYTDQLISGVNAHRDRIDTLIHTYAEGWDKDRLPAVDRNILRIAIFEILWGDVDDSVAISEAVILAERLSTEDSARFINGLLARISSLADTLA</sequence>
<dbReference type="InterPro" id="IPR006027">
    <property type="entry name" value="NusB_RsmB_TIM44"/>
</dbReference>
<evidence type="ECO:0000313" key="7">
    <source>
        <dbReference type="EMBL" id="CAB4558824.1"/>
    </source>
</evidence>
<reference evidence="7" key="1">
    <citation type="submission" date="2020-05" db="EMBL/GenBank/DDBJ databases">
        <authorList>
            <person name="Chiriac C."/>
            <person name="Salcher M."/>
            <person name="Ghai R."/>
            <person name="Kavagutti S V."/>
        </authorList>
    </citation>
    <scope>NUCLEOTIDE SEQUENCE</scope>
</reference>
<accession>A0A6J6D650</accession>
<dbReference type="NCBIfam" id="TIGR01951">
    <property type="entry name" value="nusB"/>
    <property type="match status" value="1"/>
</dbReference>